<evidence type="ECO:0000313" key="1">
    <source>
        <dbReference type="EMBL" id="KAJ8636924.1"/>
    </source>
</evidence>
<evidence type="ECO:0000313" key="2">
    <source>
        <dbReference type="Proteomes" id="UP001234297"/>
    </source>
</evidence>
<proteinExistence type="predicted"/>
<organism evidence="1 2">
    <name type="scientific">Persea americana</name>
    <name type="common">Avocado</name>
    <dbReference type="NCBI Taxonomy" id="3435"/>
    <lineage>
        <taxon>Eukaryota</taxon>
        <taxon>Viridiplantae</taxon>
        <taxon>Streptophyta</taxon>
        <taxon>Embryophyta</taxon>
        <taxon>Tracheophyta</taxon>
        <taxon>Spermatophyta</taxon>
        <taxon>Magnoliopsida</taxon>
        <taxon>Magnoliidae</taxon>
        <taxon>Laurales</taxon>
        <taxon>Lauraceae</taxon>
        <taxon>Persea</taxon>
    </lineage>
</organism>
<dbReference type="Proteomes" id="UP001234297">
    <property type="component" value="Chromosome 3"/>
</dbReference>
<dbReference type="EMBL" id="CM056811">
    <property type="protein sequence ID" value="KAJ8636924.1"/>
    <property type="molecule type" value="Genomic_DNA"/>
</dbReference>
<keyword evidence="2" id="KW-1185">Reference proteome</keyword>
<comment type="caution">
    <text evidence="1">The sequence shown here is derived from an EMBL/GenBank/DDBJ whole genome shotgun (WGS) entry which is preliminary data.</text>
</comment>
<protein>
    <submittedName>
        <fullName evidence="1">Uncharacterized protein</fullName>
    </submittedName>
</protein>
<gene>
    <name evidence="1" type="ORF">MRB53_011191</name>
</gene>
<name>A0ACC2LU30_PERAE</name>
<sequence>MIGGEEMRRSVSRDLLLLLPPESPNRLMPSRDTWAPHACQADARLLFARVLHSLALPTLISDAALILYNDTKVRILSRRAFAWAPLFM</sequence>
<reference evidence="1 2" key="1">
    <citation type="journal article" date="2022" name="Hortic Res">
        <title>A haplotype resolved chromosomal level avocado genome allows analysis of novel avocado genes.</title>
        <authorList>
            <person name="Nath O."/>
            <person name="Fletcher S.J."/>
            <person name="Hayward A."/>
            <person name="Shaw L.M."/>
            <person name="Masouleh A.K."/>
            <person name="Furtado A."/>
            <person name="Henry R.J."/>
            <person name="Mitter N."/>
        </authorList>
    </citation>
    <scope>NUCLEOTIDE SEQUENCE [LARGE SCALE GENOMIC DNA]</scope>
    <source>
        <strain evidence="2">cv. Hass</strain>
    </source>
</reference>
<accession>A0ACC2LU30</accession>